<dbReference type="RefSeq" id="WP_340902155.1">
    <property type="nucleotide sequence ID" value="NZ_JBHLUU010000021.1"/>
</dbReference>
<accession>A0ABV6KNR5</accession>
<reference evidence="1 2" key="1">
    <citation type="submission" date="2024-09" db="EMBL/GenBank/DDBJ databases">
        <authorList>
            <person name="Sun Q."/>
            <person name="Mori K."/>
        </authorList>
    </citation>
    <scope>NUCLEOTIDE SEQUENCE [LARGE SCALE GENOMIC DNA]</scope>
    <source>
        <strain evidence="1 2">CGMCC 1.9126</strain>
    </source>
</reference>
<comment type="caution">
    <text evidence="1">The sequence shown here is derived from an EMBL/GenBank/DDBJ whole genome shotgun (WGS) entry which is preliminary data.</text>
</comment>
<gene>
    <name evidence="1" type="ORF">ACFFHF_06705</name>
</gene>
<evidence type="ECO:0000313" key="2">
    <source>
        <dbReference type="Proteomes" id="UP001589738"/>
    </source>
</evidence>
<organism evidence="1 2">
    <name type="scientific">Robertmurraya beringensis</name>
    <dbReference type="NCBI Taxonomy" id="641660"/>
    <lineage>
        <taxon>Bacteria</taxon>
        <taxon>Bacillati</taxon>
        <taxon>Bacillota</taxon>
        <taxon>Bacilli</taxon>
        <taxon>Bacillales</taxon>
        <taxon>Bacillaceae</taxon>
        <taxon>Robertmurraya</taxon>
    </lineage>
</organism>
<name>A0ABV6KNR5_9BACI</name>
<evidence type="ECO:0000313" key="1">
    <source>
        <dbReference type="EMBL" id="MFC0474964.1"/>
    </source>
</evidence>
<dbReference type="Proteomes" id="UP001589738">
    <property type="component" value="Unassembled WGS sequence"/>
</dbReference>
<keyword evidence="2" id="KW-1185">Reference proteome</keyword>
<proteinExistence type="predicted"/>
<sequence length="66" mass="7650">MGKKKSEKKREKRRMKDLELEAYIESDETFAFIAGYTEGGAPYGITHEEMDEYSSLNNKKKIQSNV</sequence>
<protein>
    <submittedName>
        <fullName evidence="1">Uncharacterized protein</fullName>
    </submittedName>
</protein>
<dbReference type="EMBL" id="JBHLUU010000021">
    <property type="protein sequence ID" value="MFC0474964.1"/>
    <property type="molecule type" value="Genomic_DNA"/>
</dbReference>